<dbReference type="EMBL" id="CP053452">
    <property type="protein sequence ID" value="QJW94003.1"/>
    <property type="molecule type" value="Genomic_DNA"/>
</dbReference>
<reference evidence="3" key="1">
    <citation type="submission" date="2020-05" db="EMBL/GenBank/DDBJ databases">
        <title>Frigoriglobus tundricola gen. nov., sp. nov., a psychrotolerant cellulolytic planctomycete of the family Gemmataceae with two divergent copies of 16S rRNA gene.</title>
        <authorList>
            <person name="Kulichevskaya I.S."/>
            <person name="Ivanova A.A."/>
            <person name="Naumoff D.G."/>
            <person name="Beletsky A.V."/>
            <person name="Rijpstra W.I.C."/>
            <person name="Sinninghe Damste J.S."/>
            <person name="Mardanov A.V."/>
            <person name="Ravin N.V."/>
            <person name="Dedysh S.N."/>
        </authorList>
    </citation>
    <scope>NUCLEOTIDE SEQUENCE [LARGE SCALE GENOMIC DNA]</scope>
    <source>
        <strain evidence="3">PL17</strain>
    </source>
</reference>
<protein>
    <submittedName>
        <fullName evidence="2">Mobile element protein</fullName>
    </submittedName>
</protein>
<evidence type="ECO:0000259" key="1">
    <source>
        <dbReference type="Pfam" id="PF13546"/>
    </source>
</evidence>
<evidence type="ECO:0000313" key="3">
    <source>
        <dbReference type="Proteomes" id="UP000503447"/>
    </source>
</evidence>
<organism evidence="2 3">
    <name type="scientific">Frigoriglobus tundricola</name>
    <dbReference type="NCBI Taxonomy" id="2774151"/>
    <lineage>
        <taxon>Bacteria</taxon>
        <taxon>Pseudomonadati</taxon>
        <taxon>Planctomycetota</taxon>
        <taxon>Planctomycetia</taxon>
        <taxon>Gemmatales</taxon>
        <taxon>Gemmataceae</taxon>
        <taxon>Frigoriglobus</taxon>
    </lineage>
</organism>
<proteinExistence type="predicted"/>
<dbReference type="Pfam" id="PF13546">
    <property type="entry name" value="DDE_5"/>
    <property type="match status" value="1"/>
</dbReference>
<dbReference type="InterPro" id="IPR038721">
    <property type="entry name" value="IS701-like_DDE_dom"/>
</dbReference>
<dbReference type="AlphaFoldDB" id="A0A6M5YL37"/>
<keyword evidence="3" id="KW-1185">Reference proteome</keyword>
<dbReference type="Proteomes" id="UP000503447">
    <property type="component" value="Chromosome"/>
</dbReference>
<gene>
    <name evidence="2" type="ORF">FTUN_1520</name>
</gene>
<dbReference type="KEGG" id="ftj:FTUN_1520"/>
<evidence type="ECO:0000313" key="2">
    <source>
        <dbReference type="EMBL" id="QJW94003.1"/>
    </source>
</evidence>
<name>A0A6M5YL37_9BACT</name>
<accession>A0A6M5YL37</accession>
<feature type="domain" description="Transposase IS701-like DDE" evidence="1">
    <location>
        <begin position="7"/>
        <end position="52"/>
    </location>
</feature>
<sequence>MALTFESPDRIFLFDYVSFPKQGTHSVGVQRQYCGALGKKANGQVPSAFTTSAPKVTTLWISGSTCRIRG</sequence>